<protein>
    <recommendedName>
        <fullName evidence="6">Mutator family transposase</fullName>
    </recommendedName>
</protein>
<keyword evidence="6" id="KW-0814">Transposable element</keyword>
<dbReference type="Pfam" id="PF00872">
    <property type="entry name" value="Transposase_mut"/>
    <property type="match status" value="1"/>
</dbReference>
<evidence type="ECO:0000256" key="6">
    <source>
        <dbReference type="RuleBase" id="RU365089"/>
    </source>
</evidence>
<evidence type="ECO:0000256" key="2">
    <source>
        <dbReference type="ARBA" id="ARBA00010961"/>
    </source>
</evidence>
<comment type="similarity">
    <text evidence="2 6">Belongs to the transposase mutator family.</text>
</comment>
<evidence type="ECO:0000256" key="5">
    <source>
        <dbReference type="ARBA" id="ARBA00023172"/>
    </source>
</evidence>
<comment type="caution">
    <text evidence="8">The sequence shown here is derived from an EMBL/GenBank/DDBJ whole genome shotgun (WGS) entry which is preliminary data.</text>
</comment>
<evidence type="ECO:0000256" key="1">
    <source>
        <dbReference type="ARBA" id="ARBA00002190"/>
    </source>
</evidence>
<evidence type="ECO:0000256" key="7">
    <source>
        <dbReference type="SAM" id="MobiDB-lite"/>
    </source>
</evidence>
<accession>A0ABQ6G2V7</accession>
<evidence type="ECO:0000256" key="4">
    <source>
        <dbReference type="ARBA" id="ARBA00023125"/>
    </source>
</evidence>
<evidence type="ECO:0000313" key="8">
    <source>
        <dbReference type="EMBL" id="GLV60165.1"/>
    </source>
</evidence>
<reference evidence="8 9" key="1">
    <citation type="submission" date="2023-02" db="EMBL/GenBank/DDBJ databases">
        <title>Dictyobacter halimunensis sp. nov., a new member of the class Ktedonobacteria from forest soil in a geothermal area.</title>
        <authorList>
            <person name="Rachmania M.K."/>
            <person name="Ningsih F."/>
            <person name="Sakai Y."/>
            <person name="Yabe S."/>
            <person name="Yokota A."/>
            <person name="Sjamsuridzal W."/>
        </authorList>
    </citation>
    <scope>NUCLEOTIDE SEQUENCE [LARGE SCALE GENOMIC DNA]</scope>
    <source>
        <strain evidence="8 9">S3.2.2.5</strain>
    </source>
</reference>
<dbReference type="RefSeq" id="WP_338250504.1">
    <property type="nucleotide sequence ID" value="NZ_BSRI01000001.1"/>
</dbReference>
<keyword evidence="9" id="KW-1185">Reference proteome</keyword>
<keyword evidence="3 6" id="KW-0815">Transposition</keyword>
<gene>
    <name evidence="8" type="ORF">KDH_69870</name>
</gene>
<sequence>MPVPKKKGITSNNNLLPSSEQASPSLPEQQTFHEHLRALTRSAVRVVIEEVMREELKQFLGADWGESTPERKGYRNGTYTRDLATSSGPIEDLEVPRDREGHFHTHVFDRYNRYEPRVAEGLTQMFVAGVSTQKVGEVAQTLMGVAPSASAVSRLNHTLTEQFEAWRERSLHTHWRIVYLDGVHFTVRHGDQTDSTIILTALGVDLEGAKEVLALRVCAEESKDGWMDLLQDLRTRGATQVDLIVTDGHDGLLAAVSTLFPTTLRQRCVIHKQRNVMNAIPKRERGAITTELTGIWKSLTKEEALTQLAAFQGKYQKRYPEAVRSLMEDEAHLLTFYAFPQVMHRYIRTTNAIESFFSNVRQRTDQIDSFTTETSCVTIVWAVMQAIHLPKIPVN</sequence>
<feature type="compositionally biased region" description="Polar residues" evidence="7">
    <location>
        <begin position="9"/>
        <end position="29"/>
    </location>
</feature>
<keyword evidence="5 6" id="KW-0233">DNA recombination</keyword>
<keyword evidence="4 6" id="KW-0238">DNA-binding</keyword>
<dbReference type="InterPro" id="IPR001207">
    <property type="entry name" value="Transposase_mutator"/>
</dbReference>
<dbReference type="PANTHER" id="PTHR33217">
    <property type="entry name" value="TRANSPOSASE FOR INSERTION SEQUENCE ELEMENT IS1081"/>
    <property type="match status" value="1"/>
</dbReference>
<evidence type="ECO:0000256" key="3">
    <source>
        <dbReference type="ARBA" id="ARBA00022578"/>
    </source>
</evidence>
<proteinExistence type="inferred from homology"/>
<feature type="region of interest" description="Disordered" evidence="7">
    <location>
        <begin position="1"/>
        <end position="29"/>
    </location>
</feature>
<comment type="function">
    <text evidence="1 6">Required for the transposition of the insertion element.</text>
</comment>
<dbReference type="NCBIfam" id="NF033543">
    <property type="entry name" value="transpos_IS256"/>
    <property type="match status" value="1"/>
</dbReference>
<organism evidence="8 9">
    <name type="scientific">Dictyobacter halimunensis</name>
    <dbReference type="NCBI Taxonomy" id="3026934"/>
    <lineage>
        <taxon>Bacteria</taxon>
        <taxon>Bacillati</taxon>
        <taxon>Chloroflexota</taxon>
        <taxon>Ktedonobacteria</taxon>
        <taxon>Ktedonobacterales</taxon>
        <taxon>Dictyobacteraceae</taxon>
        <taxon>Dictyobacter</taxon>
    </lineage>
</organism>
<dbReference type="EMBL" id="BSRI01000002">
    <property type="protein sequence ID" value="GLV60165.1"/>
    <property type="molecule type" value="Genomic_DNA"/>
</dbReference>
<evidence type="ECO:0000313" key="9">
    <source>
        <dbReference type="Proteomes" id="UP001344906"/>
    </source>
</evidence>
<dbReference type="PANTHER" id="PTHR33217:SF7">
    <property type="entry name" value="TRANSPOSASE FOR INSERTION SEQUENCE ELEMENT IS1081"/>
    <property type="match status" value="1"/>
</dbReference>
<name>A0ABQ6G2V7_9CHLR</name>
<dbReference type="Proteomes" id="UP001344906">
    <property type="component" value="Unassembled WGS sequence"/>
</dbReference>